<dbReference type="InterPro" id="IPR004101">
    <property type="entry name" value="Mur_ligase_C"/>
</dbReference>
<comment type="PTM">
    <text evidence="7">Carboxylation is probably crucial for Mg(2+) binding and, consequently, for the gamma-phosphate positioning of ATP.</text>
</comment>
<feature type="binding site" evidence="7">
    <location>
        <begin position="163"/>
        <end position="164"/>
    </location>
    <ligand>
        <name>UDP-N-acetyl-alpha-D-muramoyl-L-alanyl-D-glutamate</name>
        <dbReference type="ChEBI" id="CHEBI:83900"/>
    </ligand>
</feature>
<comment type="function">
    <text evidence="7">Catalyzes the addition of meso-diaminopimelic acid to the nucleotide precursor UDP-N-acetylmuramoyl-L-alanyl-D-glutamate (UMAG) in the biosynthesis of bacterial cell-wall peptidoglycan.</text>
</comment>
<evidence type="ECO:0000256" key="6">
    <source>
        <dbReference type="ARBA" id="ARBA00023316"/>
    </source>
</evidence>
<keyword evidence="13" id="KW-1185">Reference proteome</keyword>
<dbReference type="HAMAP" id="MF_00208">
    <property type="entry name" value="MurE"/>
    <property type="match status" value="1"/>
</dbReference>
<feature type="binding site" evidence="7">
    <location>
        <position position="32"/>
    </location>
    <ligand>
        <name>UDP-N-acetyl-alpha-D-muramoyl-L-alanyl-D-glutamate</name>
        <dbReference type="ChEBI" id="CHEBI:83900"/>
    </ligand>
</feature>
<dbReference type="GO" id="GO:0000287">
    <property type="term" value="F:magnesium ion binding"/>
    <property type="evidence" value="ECO:0007669"/>
    <property type="project" value="UniProtKB-UniRule"/>
</dbReference>
<reference evidence="12 13" key="1">
    <citation type="journal article" date="2018" name="Genome Biol. Evol.">
        <title>Cladogenesis and Genomic Streamlining in Extracellular Endosymbionts of Tropical Stink Bugs.</title>
        <authorList>
            <person name="Otero-Bravo A."/>
            <person name="Goffredi S."/>
            <person name="Sabree Z.L."/>
        </authorList>
    </citation>
    <scope>NUCLEOTIDE SEQUENCE [LARGE SCALE GENOMIC DNA]</scope>
    <source>
        <strain evidence="12 13">SoEL</strain>
    </source>
</reference>
<keyword evidence="2 7" id="KW-0132">Cell division</keyword>
<evidence type="ECO:0000256" key="1">
    <source>
        <dbReference type="ARBA" id="ARBA00005898"/>
    </source>
</evidence>
<protein>
    <recommendedName>
        <fullName evidence="7">UDP-N-acetylmuramoyl-L-alanyl-D-glutamate--2,6-diaminopimelate ligase</fullName>
        <ecNumber evidence="7">6.3.2.13</ecNumber>
    </recommendedName>
    <alternativeName>
        <fullName evidence="7">Meso-A2pm-adding enzyme</fullName>
    </alternativeName>
    <alternativeName>
        <fullName evidence="7">Meso-diaminopimelate-adding enzyme</fullName>
    </alternativeName>
    <alternativeName>
        <fullName evidence="7">UDP-MurNAc-L-Ala-D-Glu:meso-diaminopimelate ligase</fullName>
    </alternativeName>
    <alternativeName>
        <fullName evidence="7">UDP-MurNAc-tripeptide synthetase</fullName>
    </alternativeName>
    <alternativeName>
        <fullName evidence="7">UDP-N-acetylmuramyl-tripeptide synthetase</fullName>
    </alternativeName>
</protein>
<comment type="pathway">
    <text evidence="7 8">Cell wall biogenesis; peptidoglycan biosynthesis.</text>
</comment>
<accession>A0A2P5SW83</accession>
<keyword evidence="6 7" id="KW-0961">Cell wall biogenesis/degradation</keyword>
<comment type="cofactor">
    <cofactor evidence="7">
        <name>Mg(2+)</name>
        <dbReference type="ChEBI" id="CHEBI:18420"/>
    </cofactor>
</comment>
<dbReference type="AlphaFoldDB" id="A0A2P5SW83"/>
<dbReference type="UniPathway" id="UPA00219"/>
<feature type="domain" description="Mur ligase central" evidence="11">
    <location>
        <begin position="119"/>
        <end position="323"/>
    </location>
</feature>
<sequence>MRKLVKTLNNLHYLLKNWVPNAPLCFFNTIKLDSRKIVKGDLFIAVLGCFNDGRNFILEAISNGAVAILAEANGKTHHGKQYVVNGIPVIYLSDLNKKLSTLAKIFYRNPGKKQKIIGVTGTNGKTTVTQLIAQWVNLIGEKSAVMGTMGYGLLGHLKTTSNTTESAINVQKILYLLDKEKVNLTSMEISSHALLQHRVSDINFSAGIFTNLSHDHLDYHNSMESYKTAKWSFFTQHKIKQVIINIDDKIGKKWLENIPNAVAVSINQNIKINIGKYWLKVVKIHLHKDISTIFFNSSWGQGTINTILIGDFNISNLMLALATLLTLKYPLDSLLRVASKLQPIHGRMELFFQKGKPKLILDYAHTPEALKLALIAARKHCTGKLWCLFGCGGGRDKSKRPIMGSISKQFADISIITQDNPRTEDPDKIINDILSGMKDLSDIYVINERIKAIVQCFITAEPNDLILIAGKGHETYQIIGDNYFQYSDQTIIKHLLEEKYDSNFLKYISKNN</sequence>
<feature type="binding site" evidence="7">
    <location>
        <position position="34"/>
    </location>
    <ligand>
        <name>UDP-N-acetyl-alpha-D-muramoyl-L-alanyl-D-glutamate</name>
        <dbReference type="ChEBI" id="CHEBI:83900"/>
    </ligand>
</feature>
<dbReference type="SUPFAM" id="SSF53623">
    <property type="entry name" value="MurD-like peptide ligases, catalytic domain"/>
    <property type="match status" value="1"/>
</dbReference>
<feature type="binding site" evidence="7">
    <location>
        <begin position="419"/>
        <end position="422"/>
    </location>
    <ligand>
        <name>meso-2,6-diaminopimelate</name>
        <dbReference type="ChEBI" id="CHEBI:57791"/>
    </ligand>
</feature>
<comment type="similarity">
    <text evidence="1 7">Belongs to the MurCDEF family. MurE subfamily.</text>
</comment>
<dbReference type="SUPFAM" id="SSF53244">
    <property type="entry name" value="MurD-like peptide ligases, peptide-binding domain"/>
    <property type="match status" value="1"/>
</dbReference>
<feature type="domain" description="Mur ligase N-terminal catalytic" evidence="9">
    <location>
        <begin position="29"/>
        <end position="105"/>
    </location>
</feature>
<feature type="binding site" evidence="7">
    <location>
        <position position="470"/>
    </location>
    <ligand>
        <name>meso-2,6-diaminopimelate</name>
        <dbReference type="ChEBI" id="CHEBI:57791"/>
    </ligand>
</feature>
<dbReference type="GO" id="GO:0005737">
    <property type="term" value="C:cytoplasm"/>
    <property type="evidence" value="ECO:0007669"/>
    <property type="project" value="UniProtKB-SubCell"/>
</dbReference>
<feature type="binding site" evidence="7">
    <location>
        <position position="162"/>
    </location>
    <ligand>
        <name>UDP-N-acetyl-alpha-D-muramoyl-L-alanyl-D-glutamate</name>
        <dbReference type="ChEBI" id="CHEBI:83900"/>
    </ligand>
</feature>
<dbReference type="Gene3D" id="3.40.1190.10">
    <property type="entry name" value="Mur-like, catalytic domain"/>
    <property type="match status" value="1"/>
</dbReference>
<keyword evidence="7" id="KW-0460">Magnesium</keyword>
<feature type="domain" description="Mur ligase C-terminal" evidence="10">
    <location>
        <begin position="346"/>
        <end position="472"/>
    </location>
</feature>
<proteinExistence type="inferred from homology"/>
<dbReference type="GO" id="GO:0005524">
    <property type="term" value="F:ATP binding"/>
    <property type="evidence" value="ECO:0007669"/>
    <property type="project" value="UniProtKB-UniRule"/>
</dbReference>
<dbReference type="InterPro" id="IPR005761">
    <property type="entry name" value="UDP-N-AcMur-Glu-dNH2Pim_ligase"/>
</dbReference>
<dbReference type="GO" id="GO:0071555">
    <property type="term" value="P:cell wall organization"/>
    <property type="evidence" value="ECO:0007669"/>
    <property type="project" value="UniProtKB-KW"/>
</dbReference>
<feature type="binding site" evidence="7">
    <location>
        <position position="474"/>
    </location>
    <ligand>
        <name>meso-2,6-diaminopimelate</name>
        <dbReference type="ChEBI" id="CHEBI:57791"/>
    </ligand>
</feature>
<gene>
    <name evidence="7" type="primary">murE</name>
    <name evidence="12" type="ORF">CRV10_02005</name>
</gene>
<evidence type="ECO:0000256" key="5">
    <source>
        <dbReference type="ARBA" id="ARBA00023306"/>
    </source>
</evidence>
<feature type="binding site" evidence="7">
    <location>
        <position position="395"/>
    </location>
    <ligand>
        <name>meso-2,6-diaminopimelate</name>
        <dbReference type="ChEBI" id="CHEBI:57791"/>
    </ligand>
</feature>
<dbReference type="Pfam" id="PF08245">
    <property type="entry name" value="Mur_ligase_M"/>
    <property type="match status" value="1"/>
</dbReference>
<dbReference type="Proteomes" id="UP000296144">
    <property type="component" value="Unassembled WGS sequence"/>
</dbReference>
<dbReference type="SUPFAM" id="SSF63418">
    <property type="entry name" value="MurE/MurF N-terminal domain"/>
    <property type="match status" value="1"/>
</dbReference>
<dbReference type="Pfam" id="PF02875">
    <property type="entry name" value="Mur_ligase_C"/>
    <property type="match status" value="1"/>
</dbReference>
<evidence type="ECO:0000313" key="12">
    <source>
        <dbReference type="EMBL" id="PPI86595.1"/>
    </source>
</evidence>
<dbReference type="InterPro" id="IPR036565">
    <property type="entry name" value="Mur-like_cat_sf"/>
</dbReference>
<dbReference type="InterPro" id="IPR035911">
    <property type="entry name" value="MurE/MurF_N"/>
</dbReference>
<evidence type="ECO:0000259" key="10">
    <source>
        <dbReference type="Pfam" id="PF02875"/>
    </source>
</evidence>
<dbReference type="InterPro" id="IPR036615">
    <property type="entry name" value="Mur_ligase_C_dom_sf"/>
</dbReference>
<comment type="catalytic activity">
    <reaction evidence="7">
        <text>UDP-N-acetyl-alpha-D-muramoyl-L-alanyl-D-glutamate + meso-2,6-diaminopimelate + ATP = UDP-N-acetyl-alpha-D-muramoyl-L-alanyl-gamma-D-glutamyl-meso-2,6-diaminopimelate + ADP + phosphate + H(+)</text>
        <dbReference type="Rhea" id="RHEA:23676"/>
        <dbReference type="ChEBI" id="CHEBI:15378"/>
        <dbReference type="ChEBI" id="CHEBI:30616"/>
        <dbReference type="ChEBI" id="CHEBI:43474"/>
        <dbReference type="ChEBI" id="CHEBI:57791"/>
        <dbReference type="ChEBI" id="CHEBI:83900"/>
        <dbReference type="ChEBI" id="CHEBI:83905"/>
        <dbReference type="ChEBI" id="CHEBI:456216"/>
        <dbReference type="EC" id="6.3.2.13"/>
    </reaction>
</comment>
<dbReference type="NCBIfam" id="TIGR01085">
    <property type="entry name" value="murE"/>
    <property type="match status" value="1"/>
</dbReference>
<evidence type="ECO:0000259" key="11">
    <source>
        <dbReference type="Pfam" id="PF08245"/>
    </source>
</evidence>
<feature type="binding site" evidence="7">
    <location>
        <position position="196"/>
    </location>
    <ligand>
        <name>UDP-N-acetyl-alpha-D-muramoyl-L-alanyl-D-glutamate</name>
        <dbReference type="ChEBI" id="CHEBI:83900"/>
    </ligand>
</feature>
<keyword evidence="5 7" id="KW-0131">Cell cycle</keyword>
<dbReference type="InterPro" id="IPR000713">
    <property type="entry name" value="Mur_ligase_N"/>
</dbReference>
<dbReference type="NCBIfam" id="NF001126">
    <property type="entry name" value="PRK00139.1-4"/>
    <property type="match status" value="1"/>
</dbReference>
<dbReference type="EC" id="6.3.2.13" evidence="7"/>
<evidence type="ECO:0000259" key="9">
    <source>
        <dbReference type="Pfam" id="PF01225"/>
    </source>
</evidence>
<evidence type="ECO:0000256" key="8">
    <source>
        <dbReference type="RuleBase" id="RU004135"/>
    </source>
</evidence>
<comment type="caution">
    <text evidence="12">The sequence shown here is derived from an EMBL/GenBank/DDBJ whole genome shotgun (WGS) entry which is preliminary data.</text>
</comment>
<comment type="caution">
    <text evidence="7">Lacks conserved residue(s) required for the propagation of feature annotation.</text>
</comment>
<dbReference type="PANTHER" id="PTHR23135">
    <property type="entry name" value="MUR LIGASE FAMILY MEMBER"/>
    <property type="match status" value="1"/>
</dbReference>
<dbReference type="OrthoDB" id="9800958at2"/>
<evidence type="ECO:0000256" key="7">
    <source>
        <dbReference type="HAMAP-Rule" id="MF_00208"/>
    </source>
</evidence>
<feature type="binding site" evidence="7">
    <location>
        <position position="190"/>
    </location>
    <ligand>
        <name>UDP-N-acetyl-alpha-D-muramoyl-L-alanyl-D-glutamate</name>
        <dbReference type="ChEBI" id="CHEBI:83900"/>
    </ligand>
</feature>
<keyword evidence="7" id="KW-0963">Cytoplasm</keyword>
<evidence type="ECO:0000256" key="4">
    <source>
        <dbReference type="ARBA" id="ARBA00022984"/>
    </source>
</evidence>
<feature type="modified residue" description="N6-carboxylysine" evidence="7">
    <location>
        <position position="230"/>
    </location>
</feature>
<evidence type="ECO:0000313" key="13">
    <source>
        <dbReference type="Proteomes" id="UP000296144"/>
    </source>
</evidence>
<feature type="short sequence motif" description="Meso-diaminopimelate recognition motif" evidence="7">
    <location>
        <begin position="419"/>
        <end position="422"/>
    </location>
</feature>
<dbReference type="PANTHER" id="PTHR23135:SF4">
    <property type="entry name" value="UDP-N-ACETYLMURAMOYL-L-ALANYL-D-GLUTAMATE--2,6-DIAMINOPIMELATE LIGASE MURE HOMOLOG, CHLOROPLASTIC"/>
    <property type="match status" value="1"/>
</dbReference>
<evidence type="ECO:0000256" key="3">
    <source>
        <dbReference type="ARBA" id="ARBA00022960"/>
    </source>
</evidence>
<dbReference type="GO" id="GO:0008360">
    <property type="term" value="P:regulation of cell shape"/>
    <property type="evidence" value="ECO:0007669"/>
    <property type="project" value="UniProtKB-KW"/>
</dbReference>
<keyword evidence="7 12" id="KW-0436">Ligase</keyword>
<dbReference type="EMBL" id="PDKU01000002">
    <property type="protein sequence ID" value="PPI86595.1"/>
    <property type="molecule type" value="Genomic_DNA"/>
</dbReference>
<keyword evidence="4 7" id="KW-0573">Peptidoglycan synthesis</keyword>
<name>A0A2P5SW83_9GAMM</name>
<keyword evidence="7" id="KW-0067">ATP-binding</keyword>
<keyword evidence="3 7" id="KW-0133">Cell shape</keyword>
<dbReference type="GO" id="GO:0051301">
    <property type="term" value="P:cell division"/>
    <property type="evidence" value="ECO:0007669"/>
    <property type="project" value="UniProtKB-KW"/>
</dbReference>
<dbReference type="GO" id="GO:0009252">
    <property type="term" value="P:peptidoglycan biosynthetic process"/>
    <property type="evidence" value="ECO:0007669"/>
    <property type="project" value="UniProtKB-UniRule"/>
</dbReference>
<dbReference type="InterPro" id="IPR013221">
    <property type="entry name" value="Mur_ligase_cen"/>
</dbReference>
<feature type="binding site" evidence="7">
    <location>
        <begin position="121"/>
        <end position="127"/>
    </location>
    <ligand>
        <name>ATP</name>
        <dbReference type="ChEBI" id="CHEBI:30616"/>
    </ligand>
</feature>
<dbReference type="Gene3D" id="3.40.1390.10">
    <property type="entry name" value="MurE/MurF, N-terminal domain"/>
    <property type="match status" value="1"/>
</dbReference>
<feature type="binding site" evidence="7">
    <location>
        <position position="198"/>
    </location>
    <ligand>
        <name>UDP-N-acetyl-alpha-D-muramoyl-L-alanyl-D-glutamate</name>
        <dbReference type="ChEBI" id="CHEBI:83900"/>
    </ligand>
</feature>
<dbReference type="GO" id="GO:0008765">
    <property type="term" value="F:UDP-N-acetylmuramoylalanyl-D-glutamate-2,6-diaminopimelate ligase activity"/>
    <property type="evidence" value="ECO:0007669"/>
    <property type="project" value="UniProtKB-UniRule"/>
</dbReference>
<dbReference type="NCBIfam" id="NF001123">
    <property type="entry name" value="PRK00139.1-1"/>
    <property type="match status" value="1"/>
</dbReference>
<evidence type="ECO:0000256" key="2">
    <source>
        <dbReference type="ARBA" id="ARBA00022618"/>
    </source>
</evidence>
<comment type="subcellular location">
    <subcellularLocation>
        <location evidence="7 8">Cytoplasm</location>
    </subcellularLocation>
</comment>
<dbReference type="Pfam" id="PF01225">
    <property type="entry name" value="Mur_ligase"/>
    <property type="match status" value="1"/>
</dbReference>
<keyword evidence="7" id="KW-0547">Nucleotide-binding</keyword>
<dbReference type="Gene3D" id="3.90.190.20">
    <property type="entry name" value="Mur ligase, C-terminal domain"/>
    <property type="match status" value="1"/>
</dbReference>
<organism evidence="12 13">
    <name type="scientific">Candidatus Pantoea edessiphila</name>
    <dbReference type="NCBI Taxonomy" id="2044610"/>
    <lineage>
        <taxon>Bacteria</taxon>
        <taxon>Pseudomonadati</taxon>
        <taxon>Pseudomonadota</taxon>
        <taxon>Gammaproteobacteria</taxon>
        <taxon>Enterobacterales</taxon>
        <taxon>Erwiniaceae</taxon>
        <taxon>Pantoea</taxon>
    </lineage>
</organism>